<feature type="coiled-coil region" evidence="1">
    <location>
        <begin position="341"/>
        <end position="372"/>
    </location>
</feature>
<protein>
    <submittedName>
        <fullName evidence="3">Uncharacterized protein</fullName>
    </submittedName>
</protein>
<feature type="compositionally biased region" description="Basic and acidic residues" evidence="2">
    <location>
        <begin position="379"/>
        <end position="392"/>
    </location>
</feature>
<dbReference type="AlphaFoldDB" id="A0AA40A934"/>
<dbReference type="EMBL" id="JAUKUA010000005">
    <property type="protein sequence ID" value="KAK0711570.1"/>
    <property type="molecule type" value="Genomic_DNA"/>
</dbReference>
<keyword evidence="1" id="KW-0175">Coiled coil</keyword>
<comment type="caution">
    <text evidence="3">The sequence shown here is derived from an EMBL/GenBank/DDBJ whole genome shotgun (WGS) entry which is preliminary data.</text>
</comment>
<feature type="region of interest" description="Disordered" evidence="2">
    <location>
        <begin position="379"/>
        <end position="399"/>
    </location>
</feature>
<evidence type="ECO:0000256" key="1">
    <source>
        <dbReference type="SAM" id="Coils"/>
    </source>
</evidence>
<evidence type="ECO:0000313" key="3">
    <source>
        <dbReference type="EMBL" id="KAK0711570.1"/>
    </source>
</evidence>
<evidence type="ECO:0000313" key="4">
    <source>
        <dbReference type="Proteomes" id="UP001172102"/>
    </source>
</evidence>
<evidence type="ECO:0000256" key="2">
    <source>
        <dbReference type="SAM" id="MobiDB-lite"/>
    </source>
</evidence>
<keyword evidence="4" id="KW-1185">Reference proteome</keyword>
<sequence>MPAPTYFLPTVDEPRAYPVHPCIAARRALYTLPPPAATHDVHHNAVSLDTQRRDEPNEPWPVRVIRARWRRDYRTFLLVHGFLDKYRCKRSIEVPVPNTLTYPNVASWEGRTVFWSAAEWLWVAEDEAERKWESFWNCRRGFLWRGRYDSETQWEFERDGCLRCSVKGGRCSSKEGLKGVWERERCGRCERAGALSCVLWRPWRFDYKKQEREDIVALVKRGICTQEDLDECDEARKKSAHIPGYYGDGRPTSAGVSYALVEKVPGWPKFWAWVRKEGVSPEEVERLAREAIQGEEKHFGGFLTVDEGARDMMAMPRWREEKSEFAGEAHYDETWKGHLDRARAAKEMKRLREEKQEEIEEQEFQERQRQREIDRAAWLEEYPDDSKLDGYSKPDASTT</sequence>
<organism evidence="3 4">
    <name type="scientific">Lasiosphaeris hirsuta</name>
    <dbReference type="NCBI Taxonomy" id="260670"/>
    <lineage>
        <taxon>Eukaryota</taxon>
        <taxon>Fungi</taxon>
        <taxon>Dikarya</taxon>
        <taxon>Ascomycota</taxon>
        <taxon>Pezizomycotina</taxon>
        <taxon>Sordariomycetes</taxon>
        <taxon>Sordariomycetidae</taxon>
        <taxon>Sordariales</taxon>
        <taxon>Lasiosphaeriaceae</taxon>
        <taxon>Lasiosphaeris</taxon>
    </lineage>
</organism>
<dbReference type="Proteomes" id="UP001172102">
    <property type="component" value="Unassembled WGS sequence"/>
</dbReference>
<name>A0AA40A934_9PEZI</name>
<proteinExistence type="predicted"/>
<gene>
    <name evidence="3" type="ORF">B0H67DRAFT_585705</name>
</gene>
<reference evidence="3" key="1">
    <citation type="submission" date="2023-06" db="EMBL/GenBank/DDBJ databases">
        <title>Genome-scale phylogeny and comparative genomics of the fungal order Sordariales.</title>
        <authorList>
            <consortium name="Lawrence Berkeley National Laboratory"/>
            <person name="Hensen N."/>
            <person name="Bonometti L."/>
            <person name="Westerberg I."/>
            <person name="Brannstrom I.O."/>
            <person name="Guillou S."/>
            <person name="Cros-Aarteil S."/>
            <person name="Calhoun S."/>
            <person name="Haridas S."/>
            <person name="Kuo A."/>
            <person name="Mondo S."/>
            <person name="Pangilinan J."/>
            <person name="Riley R."/>
            <person name="Labutti K."/>
            <person name="Andreopoulos B."/>
            <person name="Lipzen A."/>
            <person name="Chen C."/>
            <person name="Yanf M."/>
            <person name="Daum C."/>
            <person name="Ng V."/>
            <person name="Clum A."/>
            <person name="Steindorff A."/>
            <person name="Ohm R."/>
            <person name="Martin F."/>
            <person name="Silar P."/>
            <person name="Natvig D."/>
            <person name="Lalanne C."/>
            <person name="Gautier V."/>
            <person name="Ament-Velasquez S.L."/>
            <person name="Kruys A."/>
            <person name="Hutchinson M.I."/>
            <person name="Powell A.J."/>
            <person name="Barry K."/>
            <person name="Miller A.N."/>
            <person name="Grigoriev I.V."/>
            <person name="Debuchy R."/>
            <person name="Gladieux P."/>
            <person name="Thoren M.H."/>
            <person name="Johannesson H."/>
        </authorList>
    </citation>
    <scope>NUCLEOTIDE SEQUENCE</scope>
    <source>
        <strain evidence="3">SMH4607-1</strain>
    </source>
</reference>
<accession>A0AA40A934</accession>